<evidence type="ECO:0000313" key="2">
    <source>
        <dbReference type="Proteomes" id="UP001460270"/>
    </source>
</evidence>
<organism evidence="1 2">
    <name type="scientific">Mugilogobius chulae</name>
    <name type="common">yellowstripe goby</name>
    <dbReference type="NCBI Taxonomy" id="88201"/>
    <lineage>
        <taxon>Eukaryota</taxon>
        <taxon>Metazoa</taxon>
        <taxon>Chordata</taxon>
        <taxon>Craniata</taxon>
        <taxon>Vertebrata</taxon>
        <taxon>Euteleostomi</taxon>
        <taxon>Actinopterygii</taxon>
        <taxon>Neopterygii</taxon>
        <taxon>Teleostei</taxon>
        <taxon>Neoteleostei</taxon>
        <taxon>Acanthomorphata</taxon>
        <taxon>Gobiaria</taxon>
        <taxon>Gobiiformes</taxon>
        <taxon>Gobioidei</taxon>
        <taxon>Gobiidae</taxon>
        <taxon>Gobionellinae</taxon>
        <taxon>Mugilogobius</taxon>
    </lineage>
</organism>
<sequence>MPGQKRLVQDGGMTEEEGCNGAVLFDPGQFYCTCREAALHLSRDTSAALGLTTTSPPPEPSLPSGQAWELQAQQETVRHAEVAASPAVLMQRLSSRTDSFVENSQLC</sequence>
<accession>A0AAW0PIR5</accession>
<dbReference type="Proteomes" id="UP001460270">
    <property type="component" value="Unassembled WGS sequence"/>
</dbReference>
<name>A0AAW0PIR5_9GOBI</name>
<evidence type="ECO:0000313" key="1">
    <source>
        <dbReference type="EMBL" id="KAK7929708.1"/>
    </source>
</evidence>
<proteinExistence type="predicted"/>
<gene>
    <name evidence="1" type="ORF">WMY93_006103</name>
</gene>
<reference evidence="2" key="1">
    <citation type="submission" date="2024-04" db="EMBL/GenBank/DDBJ databases">
        <title>Salinicola lusitanus LLJ914,a marine bacterium isolated from the Okinawa Trough.</title>
        <authorList>
            <person name="Li J."/>
        </authorList>
    </citation>
    <scope>NUCLEOTIDE SEQUENCE [LARGE SCALE GENOMIC DNA]</scope>
</reference>
<dbReference type="AlphaFoldDB" id="A0AAW0PIR5"/>
<protein>
    <submittedName>
        <fullName evidence="1">Uncharacterized protein</fullName>
    </submittedName>
</protein>
<dbReference type="EMBL" id="JBBPFD010000004">
    <property type="protein sequence ID" value="KAK7929708.1"/>
    <property type="molecule type" value="Genomic_DNA"/>
</dbReference>
<comment type="caution">
    <text evidence="1">The sequence shown here is derived from an EMBL/GenBank/DDBJ whole genome shotgun (WGS) entry which is preliminary data.</text>
</comment>
<keyword evidence="2" id="KW-1185">Reference proteome</keyword>